<reference evidence="1" key="2">
    <citation type="journal article" date="2015" name="Data Brief">
        <title>Shoot transcriptome of the giant reed, Arundo donax.</title>
        <authorList>
            <person name="Barrero R.A."/>
            <person name="Guerrero F.D."/>
            <person name="Moolhuijzen P."/>
            <person name="Goolsby J.A."/>
            <person name="Tidwell J."/>
            <person name="Bellgard S.E."/>
            <person name="Bellgard M.I."/>
        </authorList>
    </citation>
    <scope>NUCLEOTIDE SEQUENCE</scope>
    <source>
        <tissue evidence="1">Shoot tissue taken approximately 20 cm above the soil surface</tissue>
    </source>
</reference>
<accession>A0A0A8YM36</accession>
<dbReference type="EMBL" id="GBRH01270304">
    <property type="protein sequence ID" value="JAD27591.1"/>
    <property type="molecule type" value="Transcribed_RNA"/>
</dbReference>
<protein>
    <submittedName>
        <fullName evidence="1">Uncharacterized protein</fullName>
    </submittedName>
</protein>
<name>A0A0A8YM36_ARUDO</name>
<sequence>MDMNGSEMQFSISLRVPEYTTILNDGSRTDLEAKDHVLEVNIAGGT</sequence>
<proteinExistence type="predicted"/>
<evidence type="ECO:0000313" key="1">
    <source>
        <dbReference type="EMBL" id="JAD27591.1"/>
    </source>
</evidence>
<organism evidence="1">
    <name type="scientific">Arundo donax</name>
    <name type="common">Giant reed</name>
    <name type="synonym">Donax arundinaceus</name>
    <dbReference type="NCBI Taxonomy" id="35708"/>
    <lineage>
        <taxon>Eukaryota</taxon>
        <taxon>Viridiplantae</taxon>
        <taxon>Streptophyta</taxon>
        <taxon>Embryophyta</taxon>
        <taxon>Tracheophyta</taxon>
        <taxon>Spermatophyta</taxon>
        <taxon>Magnoliopsida</taxon>
        <taxon>Liliopsida</taxon>
        <taxon>Poales</taxon>
        <taxon>Poaceae</taxon>
        <taxon>PACMAD clade</taxon>
        <taxon>Arundinoideae</taxon>
        <taxon>Arundineae</taxon>
        <taxon>Arundo</taxon>
    </lineage>
</organism>
<dbReference type="AlphaFoldDB" id="A0A0A8YM36"/>
<reference evidence="1" key="1">
    <citation type="submission" date="2014-09" db="EMBL/GenBank/DDBJ databases">
        <authorList>
            <person name="Magalhaes I.L.F."/>
            <person name="Oliveira U."/>
            <person name="Santos F.R."/>
            <person name="Vidigal T.H.D.A."/>
            <person name="Brescovit A.D."/>
            <person name="Santos A.J."/>
        </authorList>
    </citation>
    <scope>NUCLEOTIDE SEQUENCE</scope>
    <source>
        <tissue evidence="1">Shoot tissue taken approximately 20 cm above the soil surface</tissue>
    </source>
</reference>